<dbReference type="OrthoDB" id="418624at2759"/>
<name>A0A9P1DRA9_9DINO</name>
<dbReference type="InterPro" id="IPR011990">
    <property type="entry name" value="TPR-like_helical_dom_sf"/>
</dbReference>
<dbReference type="Proteomes" id="UP001152797">
    <property type="component" value="Unassembled WGS sequence"/>
</dbReference>
<dbReference type="EMBL" id="CAMXCT010006257">
    <property type="protein sequence ID" value="CAI4014265.1"/>
    <property type="molecule type" value="Genomic_DNA"/>
</dbReference>
<reference evidence="1" key="1">
    <citation type="submission" date="2022-10" db="EMBL/GenBank/DDBJ databases">
        <authorList>
            <person name="Chen Y."/>
            <person name="Dougan E. K."/>
            <person name="Chan C."/>
            <person name="Rhodes N."/>
            <person name="Thang M."/>
        </authorList>
    </citation>
    <scope>NUCLEOTIDE SEQUENCE</scope>
</reference>
<feature type="non-terminal residue" evidence="1">
    <location>
        <position position="1"/>
    </location>
</feature>
<dbReference type="EMBL" id="CAMXCT030006257">
    <property type="protein sequence ID" value="CAL4801577.1"/>
    <property type="molecule type" value="Genomic_DNA"/>
</dbReference>
<gene>
    <name evidence="1" type="ORF">C1SCF055_LOCUS39177</name>
</gene>
<comment type="caution">
    <text evidence="1">The sequence shown here is derived from an EMBL/GenBank/DDBJ whole genome shotgun (WGS) entry which is preliminary data.</text>
</comment>
<proteinExistence type="predicted"/>
<keyword evidence="3" id="KW-1185">Reference proteome</keyword>
<dbReference type="Gene3D" id="1.25.40.10">
    <property type="entry name" value="Tetratricopeptide repeat domain"/>
    <property type="match status" value="1"/>
</dbReference>
<evidence type="ECO:0000313" key="2">
    <source>
        <dbReference type="EMBL" id="CAL1167640.1"/>
    </source>
</evidence>
<accession>A0A9P1DRA9</accession>
<sequence length="560" mass="63237">LSVHYLTKDFLLLLEGEGLGKRNSINEIEERVIRGKSSKTLCPRDSSLGSAFVDAVEGEENVGPATHMLSYTWKYAIGDIADSLEHWSRASFLDPKEVYIWMCWACVNQHRVQEMRRKGEVVPFEEFKEVFEGRVKSIGKIVALMMPWHAPAYLERSWCMLELHTAIQLGTACELTILMPPKEEEQWTMSLMNGAGFEQIYTTRREASISSARASVPADQENILRLVDSGQGRRLFDAQLKRHLQSWFLHSASKHVQELPLKMLKACSQVGKLLSAFSSLDEAASILDFGLSTKTSLITWHAQSQQSRDEMAIDVGNIWHERGWIEHKRGLHQSATEFYTTGLDELRQLGASDSIAGCKLLRARARALVRDEPDEFFSDHCPPATDLEKALRDMQAALEILKGHGLQDTEEGAKTYNNLGLLHSLRSDFAVSAEMFEAAGRVRTLTGTLKMPMNARRLYNFGSMRLKQGRIAREALQEKAVSDAQYVSQTATEDSQFFTQAAELLREAVDILEEYEFKDDLAALCQQKLAWIAKSMSQADLPPKETRLVSPQLEIQLELH</sequence>
<evidence type="ECO:0000313" key="3">
    <source>
        <dbReference type="Proteomes" id="UP001152797"/>
    </source>
</evidence>
<dbReference type="EMBL" id="CAMXCT020006257">
    <property type="protein sequence ID" value="CAL1167640.1"/>
    <property type="molecule type" value="Genomic_DNA"/>
</dbReference>
<evidence type="ECO:0000313" key="1">
    <source>
        <dbReference type="EMBL" id="CAI4014265.1"/>
    </source>
</evidence>
<protein>
    <submittedName>
        <fullName evidence="1">Uncharacterized protein</fullName>
    </submittedName>
</protein>
<organism evidence="1">
    <name type="scientific">Cladocopium goreaui</name>
    <dbReference type="NCBI Taxonomy" id="2562237"/>
    <lineage>
        <taxon>Eukaryota</taxon>
        <taxon>Sar</taxon>
        <taxon>Alveolata</taxon>
        <taxon>Dinophyceae</taxon>
        <taxon>Suessiales</taxon>
        <taxon>Symbiodiniaceae</taxon>
        <taxon>Cladocopium</taxon>
    </lineage>
</organism>
<dbReference type="SUPFAM" id="SSF48452">
    <property type="entry name" value="TPR-like"/>
    <property type="match status" value="1"/>
</dbReference>
<reference evidence="2" key="2">
    <citation type="submission" date="2024-04" db="EMBL/GenBank/DDBJ databases">
        <authorList>
            <person name="Chen Y."/>
            <person name="Shah S."/>
            <person name="Dougan E. K."/>
            <person name="Thang M."/>
            <person name="Chan C."/>
        </authorList>
    </citation>
    <scope>NUCLEOTIDE SEQUENCE [LARGE SCALE GENOMIC DNA]</scope>
</reference>
<dbReference type="AlphaFoldDB" id="A0A9P1DRA9"/>